<keyword evidence="3" id="KW-1185">Reference proteome</keyword>
<accession>A0AA36CA77</accession>
<name>A0AA36CA77_9BILA</name>
<sequence>MKNTFNAQNAQYARAANVLGAIQPVASGSHERTATEKRKVASEASAEKRVCEQERQPELPWLTALAALQVPPSRYSISLKTIENVPPRPTNEFAHEMNIHKAFEIADLPPIKTPPAGVPASSTSVLSSALSELSAQKKPEIVAVTVKTEPGCEDPETESLLKMFTKRHHGVRVFSVLWF</sequence>
<evidence type="ECO:0000313" key="2">
    <source>
        <dbReference type="EMBL" id="CAJ0565278.1"/>
    </source>
</evidence>
<evidence type="ECO:0000256" key="1">
    <source>
        <dbReference type="SAM" id="MobiDB-lite"/>
    </source>
</evidence>
<feature type="non-terminal residue" evidence="2">
    <location>
        <position position="1"/>
    </location>
</feature>
<dbReference type="Proteomes" id="UP001177023">
    <property type="component" value="Unassembled WGS sequence"/>
</dbReference>
<proteinExistence type="predicted"/>
<dbReference type="AlphaFoldDB" id="A0AA36CA77"/>
<gene>
    <name evidence="2" type="ORF">MSPICULIGERA_LOCUS3925</name>
</gene>
<feature type="compositionally biased region" description="Basic and acidic residues" evidence="1">
    <location>
        <begin position="29"/>
        <end position="48"/>
    </location>
</feature>
<evidence type="ECO:0000313" key="3">
    <source>
        <dbReference type="Proteomes" id="UP001177023"/>
    </source>
</evidence>
<organism evidence="2 3">
    <name type="scientific">Mesorhabditis spiculigera</name>
    <dbReference type="NCBI Taxonomy" id="96644"/>
    <lineage>
        <taxon>Eukaryota</taxon>
        <taxon>Metazoa</taxon>
        <taxon>Ecdysozoa</taxon>
        <taxon>Nematoda</taxon>
        <taxon>Chromadorea</taxon>
        <taxon>Rhabditida</taxon>
        <taxon>Rhabditina</taxon>
        <taxon>Rhabditomorpha</taxon>
        <taxon>Rhabditoidea</taxon>
        <taxon>Rhabditidae</taxon>
        <taxon>Mesorhabditinae</taxon>
        <taxon>Mesorhabditis</taxon>
    </lineage>
</organism>
<comment type="caution">
    <text evidence="2">The sequence shown here is derived from an EMBL/GenBank/DDBJ whole genome shotgun (WGS) entry which is preliminary data.</text>
</comment>
<dbReference type="EMBL" id="CATQJA010001020">
    <property type="protein sequence ID" value="CAJ0565278.1"/>
    <property type="molecule type" value="Genomic_DNA"/>
</dbReference>
<protein>
    <submittedName>
        <fullName evidence="2">Uncharacterized protein</fullName>
    </submittedName>
</protein>
<reference evidence="2" key="1">
    <citation type="submission" date="2023-06" db="EMBL/GenBank/DDBJ databases">
        <authorList>
            <person name="Delattre M."/>
        </authorList>
    </citation>
    <scope>NUCLEOTIDE SEQUENCE</scope>
    <source>
        <strain evidence="2">AF72</strain>
    </source>
</reference>
<feature type="region of interest" description="Disordered" evidence="1">
    <location>
        <begin position="27"/>
        <end position="48"/>
    </location>
</feature>